<evidence type="ECO:0000313" key="1">
    <source>
        <dbReference type="EMBL" id="VAW46589.1"/>
    </source>
</evidence>
<dbReference type="EMBL" id="UOFC01000109">
    <property type="protein sequence ID" value="VAW46589.1"/>
    <property type="molecule type" value="Genomic_DNA"/>
</dbReference>
<reference evidence="1" key="1">
    <citation type="submission" date="2018-06" db="EMBL/GenBank/DDBJ databases">
        <authorList>
            <person name="Zhirakovskaya E."/>
        </authorList>
    </citation>
    <scope>NUCLEOTIDE SEQUENCE</scope>
</reference>
<accession>A0A3B0WB78</accession>
<dbReference type="AlphaFoldDB" id="A0A3B0WB78"/>
<name>A0A3B0WB78_9ZZZZ</name>
<gene>
    <name evidence="1" type="ORF">MNBD_GAMMA03-691</name>
</gene>
<evidence type="ECO:0008006" key="2">
    <source>
        <dbReference type="Google" id="ProtNLM"/>
    </source>
</evidence>
<dbReference type="SUPFAM" id="SSF117396">
    <property type="entry name" value="TM1631-like"/>
    <property type="match status" value="1"/>
</dbReference>
<protein>
    <recommendedName>
        <fullName evidence="2">DUF72 domain-containing protein</fullName>
    </recommendedName>
</protein>
<proteinExistence type="predicted"/>
<dbReference type="Gene3D" id="3.20.20.410">
    <property type="entry name" value="Protein of unknown function UPF0759"/>
    <property type="match status" value="1"/>
</dbReference>
<organism evidence="1">
    <name type="scientific">hydrothermal vent metagenome</name>
    <dbReference type="NCBI Taxonomy" id="652676"/>
    <lineage>
        <taxon>unclassified sequences</taxon>
        <taxon>metagenomes</taxon>
        <taxon>ecological metagenomes</taxon>
    </lineage>
</organism>
<dbReference type="InterPro" id="IPR036520">
    <property type="entry name" value="UPF0759_sf"/>
</dbReference>
<sequence>MNVQIGTYGWQNDAWLSTFYPNDLPEDWRLDFFSNIYRVVLVPQVEWQAWSKETLLDIVECVDHEFGIYLAIQVENEDALENVQLLDQLNRILSVLGTHVLGFVIWSEVVFTQLKFLQRPVTLVSTQYYLSGWRWRSNRFWVSGNPLGWVDLLPEDGKVQAELLRSFMGSLAKIEKKQTFISVLPFIVGGEKINMEHVANLKTIGELLGY</sequence>